<organism evidence="3 4">
    <name type="scientific">Phenylobacterium ferrooxidans</name>
    <dbReference type="NCBI Taxonomy" id="2982689"/>
    <lineage>
        <taxon>Bacteria</taxon>
        <taxon>Pseudomonadati</taxon>
        <taxon>Pseudomonadota</taxon>
        <taxon>Alphaproteobacteria</taxon>
        <taxon>Caulobacterales</taxon>
        <taxon>Caulobacteraceae</taxon>
        <taxon>Phenylobacterium</taxon>
    </lineage>
</organism>
<evidence type="ECO:0000256" key="2">
    <source>
        <dbReference type="SAM" id="Phobius"/>
    </source>
</evidence>
<feature type="transmembrane region" description="Helical" evidence="2">
    <location>
        <begin position="189"/>
        <end position="210"/>
    </location>
</feature>
<dbReference type="Gene3D" id="1.20.1250.20">
    <property type="entry name" value="MFS general substrate transporter like domains"/>
    <property type="match status" value="2"/>
</dbReference>
<dbReference type="PANTHER" id="PTHR11328:SF24">
    <property type="entry name" value="MAJOR FACILITATOR SUPERFAMILY (MFS) PROFILE DOMAIN-CONTAINING PROTEIN"/>
    <property type="match status" value="1"/>
</dbReference>
<keyword evidence="2" id="KW-1133">Transmembrane helix</keyword>
<dbReference type="InterPro" id="IPR036259">
    <property type="entry name" value="MFS_trans_sf"/>
</dbReference>
<dbReference type="EMBL" id="JAOTJD010000024">
    <property type="protein sequence ID" value="MFD3264926.1"/>
    <property type="molecule type" value="Genomic_DNA"/>
</dbReference>
<feature type="transmembrane region" description="Helical" evidence="2">
    <location>
        <begin position="111"/>
        <end position="137"/>
    </location>
</feature>
<name>A0ABW6CS41_9CAUL</name>
<feature type="transmembrane region" description="Helical" evidence="2">
    <location>
        <begin position="410"/>
        <end position="432"/>
    </location>
</feature>
<evidence type="ECO:0000313" key="3">
    <source>
        <dbReference type="EMBL" id="MFD3264926.1"/>
    </source>
</evidence>
<keyword evidence="2" id="KW-0812">Transmembrane</keyword>
<feature type="transmembrane region" description="Helical" evidence="2">
    <location>
        <begin position="231"/>
        <end position="255"/>
    </location>
</feature>
<evidence type="ECO:0000256" key="1">
    <source>
        <dbReference type="ARBA" id="ARBA00009617"/>
    </source>
</evidence>
<dbReference type="RefSeq" id="WP_377370456.1">
    <property type="nucleotide sequence ID" value="NZ_JAOTJD010000024.1"/>
</dbReference>
<keyword evidence="2" id="KW-0472">Membrane</keyword>
<feature type="transmembrane region" description="Helical" evidence="2">
    <location>
        <begin position="149"/>
        <end position="169"/>
    </location>
</feature>
<sequence length="474" mass="51407">MNPGASGSSRLSLPTILGFALSNLPLGALAVAVAVYLPPYFASNLGVSLAVVGGAWMTVRLLDIGVDPVLGVIMDRTRTRLGRYRFWMLLGAPVLMLSVFALFQAPHGIGLVYLIGWLLVFYLGTSILGLGHSAWGANLSKEYHERSRLFGVVAALGVIGAVVVLLIPIGAEALGRDATEIVPDMGWFIFWLIPVSMIWMLLRTPEIIAPETDHPRFRLRDYWSLLVKPDLLRLFLAQMALTLGPGWMSALYIFFFTDSRGFTATEASILLLIYVLAGIAGAPLTALLARRLSKHRTLMVTTTAYSIGLCMVMILPKGNVAAAIPAMFWCGFMAAGFDLMIRAMLADVGDEVRLEQGQERLSLIYALNALAAKIAGAFAIGVTFPLLQRLGYNPTEGAVNTEGAIRSLEWAYIAGPIVFVMLGGACVIGWRLDAERHAQIRRDLDTRDAQYAEAPILESLSSEPAIPVLGDRDS</sequence>
<feature type="transmembrane region" description="Helical" evidence="2">
    <location>
        <begin position="362"/>
        <end position="387"/>
    </location>
</feature>
<protein>
    <submittedName>
        <fullName evidence="3">MFS transporter</fullName>
    </submittedName>
</protein>
<dbReference type="Pfam" id="PF13347">
    <property type="entry name" value="MFS_2"/>
    <property type="match status" value="1"/>
</dbReference>
<dbReference type="Proteomes" id="UP001598130">
    <property type="component" value="Unassembled WGS sequence"/>
</dbReference>
<proteinExistence type="inferred from homology"/>
<gene>
    <name evidence="3" type="ORF">OCL97_13265</name>
</gene>
<reference evidence="3 4" key="1">
    <citation type="submission" date="2022-09" db="EMBL/GenBank/DDBJ databases">
        <title>New species of Phenylobacterium.</title>
        <authorList>
            <person name="Mieszkin S."/>
        </authorList>
    </citation>
    <scope>NUCLEOTIDE SEQUENCE [LARGE SCALE GENOMIC DNA]</scope>
    <source>
        <strain evidence="3 4">HK31-G</strain>
    </source>
</reference>
<dbReference type="PANTHER" id="PTHR11328">
    <property type="entry name" value="MAJOR FACILITATOR SUPERFAMILY DOMAIN-CONTAINING PROTEIN"/>
    <property type="match status" value="1"/>
</dbReference>
<dbReference type="SUPFAM" id="SSF103473">
    <property type="entry name" value="MFS general substrate transporter"/>
    <property type="match status" value="1"/>
</dbReference>
<accession>A0ABW6CS41</accession>
<feature type="transmembrane region" description="Helical" evidence="2">
    <location>
        <begin position="84"/>
        <end position="105"/>
    </location>
</feature>
<comment type="caution">
    <text evidence="3">The sequence shown here is derived from an EMBL/GenBank/DDBJ whole genome shotgun (WGS) entry which is preliminary data.</text>
</comment>
<dbReference type="InterPro" id="IPR039672">
    <property type="entry name" value="MFS_2"/>
</dbReference>
<feature type="transmembrane region" description="Helical" evidence="2">
    <location>
        <begin position="267"/>
        <end position="289"/>
    </location>
</feature>
<keyword evidence="4" id="KW-1185">Reference proteome</keyword>
<feature type="transmembrane region" description="Helical" evidence="2">
    <location>
        <begin position="296"/>
        <end position="315"/>
    </location>
</feature>
<comment type="similarity">
    <text evidence="1">Belongs to the sodium:galactoside symporter (TC 2.A.2) family.</text>
</comment>
<feature type="transmembrane region" description="Helical" evidence="2">
    <location>
        <begin position="321"/>
        <end position="341"/>
    </location>
</feature>
<evidence type="ECO:0000313" key="4">
    <source>
        <dbReference type="Proteomes" id="UP001598130"/>
    </source>
</evidence>